<dbReference type="AlphaFoldDB" id="A0A3E1EWG7"/>
<protein>
    <recommendedName>
        <fullName evidence="3">Outer membrane protein beta-barrel domain-containing protein</fullName>
    </recommendedName>
</protein>
<dbReference type="RefSeq" id="WP_116881143.1">
    <property type="nucleotide sequence ID" value="NZ_QURB01000006.1"/>
</dbReference>
<evidence type="ECO:0008006" key="3">
    <source>
        <dbReference type="Google" id="ProtNLM"/>
    </source>
</evidence>
<gene>
    <name evidence="1" type="ORF">DXU93_09950</name>
</gene>
<name>A0A3E1EWG7_9FLAO</name>
<comment type="caution">
    <text evidence="1">The sequence shown here is derived from an EMBL/GenBank/DDBJ whole genome shotgun (WGS) entry which is preliminary data.</text>
</comment>
<sequence length="199" mass="22995">MIKSSIRQLMAPIIILCIFSLHAKKANGQAIFVNPFNVSYFQPTFGINMGTIFNHEDFLLDFGLGLEELGYDFSATFNGSFRPYYKTVRFEEGDGIIFQAQERVLQFSIDLEKRFYFTQFLNDTKLGVYGGLKLGYFYGKYKGFKEERNNLYTITPGAGLSWQFSKISRLNLGYLNLHQNPYSNPHTINIKFSMFINNN</sequence>
<evidence type="ECO:0000313" key="2">
    <source>
        <dbReference type="Proteomes" id="UP000257127"/>
    </source>
</evidence>
<dbReference type="OrthoDB" id="1467148at2"/>
<accession>A0A3E1EWG7</accession>
<keyword evidence="2" id="KW-1185">Reference proteome</keyword>
<reference evidence="1 2" key="1">
    <citation type="submission" date="2018-08" db="EMBL/GenBank/DDBJ databases">
        <title>The draft genome squence of Brumimicrobium sp. N62.</title>
        <authorList>
            <person name="Du Z.-J."/>
            <person name="Luo H.-R."/>
        </authorList>
    </citation>
    <scope>NUCLEOTIDE SEQUENCE [LARGE SCALE GENOMIC DNA]</scope>
    <source>
        <strain evidence="1 2">N62</strain>
    </source>
</reference>
<dbReference type="EMBL" id="QURB01000006">
    <property type="protein sequence ID" value="RFC53862.1"/>
    <property type="molecule type" value="Genomic_DNA"/>
</dbReference>
<proteinExistence type="predicted"/>
<evidence type="ECO:0000313" key="1">
    <source>
        <dbReference type="EMBL" id="RFC53862.1"/>
    </source>
</evidence>
<dbReference type="Proteomes" id="UP000257127">
    <property type="component" value="Unassembled WGS sequence"/>
</dbReference>
<organism evidence="1 2">
    <name type="scientific">Brumimicrobium aurantiacum</name>
    <dbReference type="NCBI Taxonomy" id="1737063"/>
    <lineage>
        <taxon>Bacteria</taxon>
        <taxon>Pseudomonadati</taxon>
        <taxon>Bacteroidota</taxon>
        <taxon>Flavobacteriia</taxon>
        <taxon>Flavobacteriales</taxon>
        <taxon>Crocinitomicaceae</taxon>
        <taxon>Brumimicrobium</taxon>
    </lineage>
</organism>